<evidence type="ECO:0000256" key="1">
    <source>
        <dbReference type="ARBA" id="ARBA00004651"/>
    </source>
</evidence>
<dbReference type="NCBIfam" id="TIGR03954">
    <property type="entry name" value="integ_memb_HG"/>
    <property type="match status" value="1"/>
</dbReference>
<keyword evidence="5 6" id="KW-0472">Membrane</keyword>
<comment type="subcellular location">
    <subcellularLocation>
        <location evidence="1">Cell membrane</location>
        <topology evidence="1">Multi-pass membrane protein</topology>
    </subcellularLocation>
</comment>
<evidence type="ECO:0000256" key="3">
    <source>
        <dbReference type="ARBA" id="ARBA00022692"/>
    </source>
</evidence>
<feature type="transmembrane region" description="Helical" evidence="6">
    <location>
        <begin position="43"/>
        <end position="63"/>
    </location>
</feature>
<dbReference type="Pfam" id="PF12823">
    <property type="entry name" value="DUF3817"/>
    <property type="match status" value="1"/>
</dbReference>
<keyword evidence="2" id="KW-1003">Cell membrane</keyword>
<sequence>MPASPLASLLRRLTLVEGVSFLLLLGVAMPLKYFAELPIAVKIVGWAHGLLFVVVCALLLQVMIKAQWPVLRCVLVLISALVPFGPFLLDSRLKAWVNEGK</sequence>
<proteinExistence type="predicted"/>
<dbReference type="PANTHER" id="PTHR40077:SF1">
    <property type="entry name" value="MEMBRANE PROTEIN"/>
    <property type="match status" value="1"/>
</dbReference>
<evidence type="ECO:0000313" key="9">
    <source>
        <dbReference type="Proteomes" id="UP000190774"/>
    </source>
</evidence>
<dbReference type="PANTHER" id="PTHR40077">
    <property type="entry name" value="MEMBRANE PROTEIN-RELATED"/>
    <property type="match status" value="1"/>
</dbReference>
<evidence type="ECO:0000256" key="2">
    <source>
        <dbReference type="ARBA" id="ARBA00022475"/>
    </source>
</evidence>
<keyword evidence="9" id="KW-1185">Reference proteome</keyword>
<evidence type="ECO:0000313" key="8">
    <source>
        <dbReference type="EMBL" id="SKA90063.1"/>
    </source>
</evidence>
<dbReference type="EMBL" id="FUYE01000004">
    <property type="protein sequence ID" value="SKA90063.1"/>
    <property type="molecule type" value="Genomic_DNA"/>
</dbReference>
<dbReference type="Proteomes" id="UP000190774">
    <property type="component" value="Unassembled WGS sequence"/>
</dbReference>
<feature type="transmembrane region" description="Helical" evidence="6">
    <location>
        <begin position="70"/>
        <end position="89"/>
    </location>
</feature>
<reference evidence="9" key="1">
    <citation type="submission" date="2017-02" db="EMBL/GenBank/DDBJ databases">
        <authorList>
            <person name="Varghese N."/>
            <person name="Submissions S."/>
        </authorList>
    </citation>
    <scope>NUCLEOTIDE SEQUENCE [LARGE SCALE GENOMIC DNA]</scope>
    <source>
        <strain evidence="9">ATCC 700200</strain>
    </source>
</reference>
<gene>
    <name evidence="8" type="ORF">SAMN02745166_01654</name>
</gene>
<dbReference type="RefSeq" id="WP_078812838.1">
    <property type="nucleotide sequence ID" value="NZ_FUYE01000004.1"/>
</dbReference>
<protein>
    <submittedName>
        <fullName evidence="8">Integral membrane protein</fullName>
    </submittedName>
</protein>
<evidence type="ECO:0000256" key="6">
    <source>
        <dbReference type="SAM" id="Phobius"/>
    </source>
</evidence>
<feature type="transmembrane region" description="Helical" evidence="6">
    <location>
        <begin position="12"/>
        <end position="31"/>
    </location>
</feature>
<dbReference type="OrthoDB" id="1121311at2"/>
<keyword evidence="3 6" id="KW-0812">Transmembrane</keyword>
<organism evidence="8 9">
    <name type="scientific">Prosthecobacter debontii</name>
    <dbReference type="NCBI Taxonomy" id="48467"/>
    <lineage>
        <taxon>Bacteria</taxon>
        <taxon>Pseudomonadati</taxon>
        <taxon>Verrucomicrobiota</taxon>
        <taxon>Verrucomicrobiia</taxon>
        <taxon>Verrucomicrobiales</taxon>
        <taxon>Verrucomicrobiaceae</taxon>
        <taxon>Prosthecobacter</taxon>
    </lineage>
</organism>
<evidence type="ECO:0000259" key="7">
    <source>
        <dbReference type="Pfam" id="PF12823"/>
    </source>
</evidence>
<evidence type="ECO:0000256" key="4">
    <source>
        <dbReference type="ARBA" id="ARBA00022989"/>
    </source>
</evidence>
<feature type="domain" description="DUF3817" evidence="7">
    <location>
        <begin position="9"/>
        <end position="94"/>
    </location>
</feature>
<name>A0A1T4XKY7_9BACT</name>
<evidence type="ECO:0000256" key="5">
    <source>
        <dbReference type="ARBA" id="ARBA00023136"/>
    </source>
</evidence>
<dbReference type="STRING" id="48467.SAMN02745166_01654"/>
<dbReference type="InterPro" id="IPR023845">
    <property type="entry name" value="DUF3817_TM"/>
</dbReference>
<accession>A0A1T4XKY7</accession>
<dbReference type="AlphaFoldDB" id="A0A1T4XKY7"/>
<dbReference type="GO" id="GO:0005886">
    <property type="term" value="C:plasma membrane"/>
    <property type="evidence" value="ECO:0007669"/>
    <property type="project" value="UniProtKB-SubCell"/>
</dbReference>
<keyword evidence="4 6" id="KW-1133">Transmembrane helix</keyword>